<sequence>MSIDSAKADTPPLDGSQRKKSTPRPSMQIYRPPGLRNPGSVPKQTNGSSKSSDESTTVPATASPEPKMADKGRPNFSKNSESPKPNSYQATTSKSSKQNEQHSQQHQNSNNQFQSQQRSQQQQQQQQQPSIARTLSNVNSELRKKPQIQNNFDEIIQIFQKLNITKEKSMIDQFISTNMENESLARSLGQYLVQYAIEENKANGRIVARLCAALLECPSGVAFHQGLVTSILQYYDCREQLRNAQEHLKTWIGFLSFVSDLYAHVGFTYEGEMVEVIFNIFDYMLKPPVLEQLKIEELECMIASLLSVGYDLERQCPDELGRLKNQIRDAFIEVSEPWARKMILLLMELSASGWTLPPESNDYYFS</sequence>
<keyword evidence="2" id="KW-0963">Cytoplasm</keyword>
<protein>
    <submittedName>
        <fullName evidence="7">MIF4G domain-containing protein</fullName>
    </submittedName>
</protein>
<dbReference type="SUPFAM" id="SSF48371">
    <property type="entry name" value="ARM repeat"/>
    <property type="match status" value="1"/>
</dbReference>
<dbReference type="PANTHER" id="PTHR23254">
    <property type="entry name" value="EIF4G DOMAIN PROTEIN"/>
    <property type="match status" value="1"/>
</dbReference>
<dbReference type="InterPro" id="IPR003890">
    <property type="entry name" value="MIF4G-like_typ-3"/>
</dbReference>
<evidence type="ECO:0000259" key="5">
    <source>
        <dbReference type="SMART" id="SM00543"/>
    </source>
</evidence>
<feature type="domain" description="MIF4G" evidence="5">
    <location>
        <begin position="152"/>
        <end position="353"/>
    </location>
</feature>
<name>A0A914ZBS9_9BILA</name>
<dbReference type="PANTHER" id="PTHR23254:SF16">
    <property type="entry name" value="CBP80_20-DEPENDENT TRANSLATION INITIATION FACTOR"/>
    <property type="match status" value="1"/>
</dbReference>
<comment type="subcellular location">
    <subcellularLocation>
        <location evidence="1">Cytoplasm</location>
    </subcellularLocation>
</comment>
<dbReference type="InterPro" id="IPR016024">
    <property type="entry name" value="ARM-type_fold"/>
</dbReference>
<feature type="compositionally biased region" description="Low complexity" evidence="4">
    <location>
        <begin position="93"/>
        <end position="128"/>
    </location>
</feature>
<dbReference type="SMART" id="SM00543">
    <property type="entry name" value="MIF4G"/>
    <property type="match status" value="1"/>
</dbReference>
<keyword evidence="6" id="KW-1185">Reference proteome</keyword>
<organism evidence="6 7">
    <name type="scientific">Panagrolaimus superbus</name>
    <dbReference type="NCBI Taxonomy" id="310955"/>
    <lineage>
        <taxon>Eukaryota</taxon>
        <taxon>Metazoa</taxon>
        <taxon>Ecdysozoa</taxon>
        <taxon>Nematoda</taxon>
        <taxon>Chromadorea</taxon>
        <taxon>Rhabditida</taxon>
        <taxon>Tylenchina</taxon>
        <taxon>Panagrolaimomorpha</taxon>
        <taxon>Panagrolaimoidea</taxon>
        <taxon>Panagrolaimidae</taxon>
        <taxon>Panagrolaimus</taxon>
    </lineage>
</organism>
<dbReference type="Pfam" id="PF02854">
    <property type="entry name" value="MIF4G"/>
    <property type="match status" value="1"/>
</dbReference>
<evidence type="ECO:0000256" key="1">
    <source>
        <dbReference type="ARBA" id="ARBA00004496"/>
    </source>
</evidence>
<dbReference type="AlphaFoldDB" id="A0A914ZBS9"/>
<dbReference type="GO" id="GO:0008494">
    <property type="term" value="F:translation activator activity"/>
    <property type="evidence" value="ECO:0007669"/>
    <property type="project" value="TreeGrafter"/>
</dbReference>
<evidence type="ECO:0000256" key="3">
    <source>
        <dbReference type="ARBA" id="ARBA00022845"/>
    </source>
</evidence>
<dbReference type="GO" id="GO:0005829">
    <property type="term" value="C:cytosol"/>
    <property type="evidence" value="ECO:0007669"/>
    <property type="project" value="TreeGrafter"/>
</dbReference>
<feature type="region of interest" description="Disordered" evidence="4">
    <location>
        <begin position="1"/>
        <end position="131"/>
    </location>
</feature>
<dbReference type="InterPro" id="IPR051367">
    <property type="entry name" value="mRNA_TranslReg/HistoneTransl"/>
</dbReference>
<proteinExistence type="predicted"/>
<evidence type="ECO:0000256" key="4">
    <source>
        <dbReference type="SAM" id="MobiDB-lite"/>
    </source>
</evidence>
<reference evidence="7" key="1">
    <citation type="submission" date="2022-11" db="UniProtKB">
        <authorList>
            <consortium name="WormBaseParasite"/>
        </authorList>
    </citation>
    <scope>IDENTIFICATION</scope>
</reference>
<dbReference type="Gene3D" id="1.25.40.180">
    <property type="match status" value="1"/>
</dbReference>
<dbReference type="Proteomes" id="UP000887577">
    <property type="component" value="Unplaced"/>
</dbReference>
<dbReference type="GO" id="GO:0003723">
    <property type="term" value="F:RNA binding"/>
    <property type="evidence" value="ECO:0007669"/>
    <property type="project" value="InterPro"/>
</dbReference>
<evidence type="ECO:0000313" key="6">
    <source>
        <dbReference type="Proteomes" id="UP000887577"/>
    </source>
</evidence>
<evidence type="ECO:0000256" key="2">
    <source>
        <dbReference type="ARBA" id="ARBA00022490"/>
    </source>
</evidence>
<accession>A0A914ZBS9</accession>
<keyword evidence="3" id="KW-0810">Translation regulation</keyword>
<dbReference type="GO" id="GO:0006446">
    <property type="term" value="P:regulation of translational initiation"/>
    <property type="evidence" value="ECO:0007669"/>
    <property type="project" value="TreeGrafter"/>
</dbReference>
<feature type="compositionally biased region" description="Polar residues" evidence="4">
    <location>
        <begin position="76"/>
        <end position="92"/>
    </location>
</feature>
<evidence type="ECO:0000313" key="7">
    <source>
        <dbReference type="WBParaSite" id="PSU_v2.g7705.t1"/>
    </source>
</evidence>
<dbReference type="WBParaSite" id="PSU_v2.g7705.t1">
    <property type="protein sequence ID" value="PSU_v2.g7705.t1"/>
    <property type="gene ID" value="PSU_v2.g7705"/>
</dbReference>
<feature type="compositionally biased region" description="Polar residues" evidence="4">
    <location>
        <begin position="42"/>
        <end position="60"/>
    </location>
</feature>